<dbReference type="AlphaFoldDB" id="A0AAW7Z6L1"/>
<dbReference type="EMBL" id="JARPTC010000001">
    <property type="protein sequence ID" value="MDO7785764.1"/>
    <property type="molecule type" value="Genomic_DNA"/>
</dbReference>
<accession>A0AAW7Z6L1</accession>
<feature type="domain" description="Amidohydrolase-related" evidence="1">
    <location>
        <begin position="200"/>
        <end position="364"/>
    </location>
</feature>
<dbReference type="Pfam" id="PF04909">
    <property type="entry name" value="Amidohydro_2"/>
    <property type="match status" value="1"/>
</dbReference>
<dbReference type="PANTHER" id="PTHR43383:SF2">
    <property type="entry name" value="AMIDOHYDROLASE 2 FAMILY PROTEIN"/>
    <property type="match status" value="1"/>
</dbReference>
<dbReference type="InterPro" id="IPR006680">
    <property type="entry name" value="Amidohydro-rel"/>
</dbReference>
<dbReference type="GO" id="GO:0016787">
    <property type="term" value="F:hydrolase activity"/>
    <property type="evidence" value="ECO:0007669"/>
    <property type="project" value="InterPro"/>
</dbReference>
<dbReference type="RefSeq" id="WP_304540370.1">
    <property type="nucleotide sequence ID" value="NZ_JARPTC010000001.1"/>
</dbReference>
<evidence type="ECO:0000259" key="1">
    <source>
        <dbReference type="Pfam" id="PF04909"/>
    </source>
</evidence>
<gene>
    <name evidence="2" type="ORF">P6N53_00765</name>
</gene>
<dbReference type="Gene3D" id="3.20.20.140">
    <property type="entry name" value="Metal-dependent hydrolases"/>
    <property type="match status" value="1"/>
</dbReference>
<reference evidence="2" key="1">
    <citation type="journal article" date="2023" name="J. Hazard. Mater.">
        <title>Anaerobic biodegradation of pyrene and benzo[a]pyrene by a new sulfate-reducing Desulforamulus aquiferis strain DSA.</title>
        <authorList>
            <person name="Zhang Z."/>
            <person name="Sun J."/>
            <person name="Gong X."/>
            <person name="Wang C."/>
            <person name="Wang H."/>
        </authorList>
    </citation>
    <scope>NUCLEOTIDE SEQUENCE</scope>
    <source>
        <strain evidence="2">DSA</strain>
    </source>
</reference>
<dbReference type="InterPro" id="IPR032466">
    <property type="entry name" value="Metal_Hydrolase"/>
</dbReference>
<dbReference type="SUPFAM" id="SSF51556">
    <property type="entry name" value="Metallo-dependent hydrolases"/>
    <property type="match status" value="1"/>
</dbReference>
<dbReference type="Proteomes" id="UP001172911">
    <property type="component" value="Unassembled WGS sequence"/>
</dbReference>
<sequence>MQSLFDFSQIPVIDNHCHLFNLTYQERDLAKILSLSLQDMPQEQLENSLIYRKMIAELKDFLGVSGCQQRVLDKRKEAMLSDYSGYVERLFKDGAINTLLIDLGYKPAHVSLDQFEDLVPGQVKYIYRIESVLDDIWKNKYDFNSGEEKFYQALDEAINGLNIVAMKSIIGYRTGLAIKDRTRAEIKENWLEDEKQFREYFLLRAIEKCAENKLPIQIHASFGESNLNLLHNNPLLLKELFEDQRYNRVNVILVHGGYPYSFEAGYLAAMYPNVYLDISEMVPFVPLGLRKGLRDMLDMAPLTKIMFGSDGFVAPEIHWLAAKVAKYELALLFTELVNDKLFDLEYGYQTAENIFFKNAKRVYSL</sequence>
<evidence type="ECO:0000313" key="3">
    <source>
        <dbReference type="Proteomes" id="UP001172911"/>
    </source>
</evidence>
<proteinExistence type="predicted"/>
<evidence type="ECO:0000313" key="2">
    <source>
        <dbReference type="EMBL" id="MDO7785764.1"/>
    </source>
</evidence>
<reference evidence="2" key="2">
    <citation type="submission" date="2023-03" db="EMBL/GenBank/DDBJ databases">
        <authorList>
            <person name="Zhang Z."/>
        </authorList>
    </citation>
    <scope>NUCLEOTIDE SEQUENCE</scope>
    <source>
        <strain evidence="2">DSA</strain>
    </source>
</reference>
<comment type="caution">
    <text evidence="2">The sequence shown here is derived from an EMBL/GenBank/DDBJ whole genome shotgun (WGS) entry which is preliminary data.</text>
</comment>
<name>A0AAW7Z6L1_9FIRM</name>
<keyword evidence="3" id="KW-1185">Reference proteome</keyword>
<organism evidence="2 3">
    <name type="scientific">Desulforamulus aquiferis</name>
    <dbReference type="NCBI Taxonomy" id="1397668"/>
    <lineage>
        <taxon>Bacteria</taxon>
        <taxon>Bacillati</taxon>
        <taxon>Bacillota</taxon>
        <taxon>Clostridia</taxon>
        <taxon>Eubacteriales</taxon>
        <taxon>Peptococcaceae</taxon>
        <taxon>Desulforamulus</taxon>
    </lineage>
</organism>
<dbReference type="PANTHER" id="PTHR43383">
    <property type="entry name" value="NODULIN 6"/>
    <property type="match status" value="1"/>
</dbReference>
<protein>
    <submittedName>
        <fullName evidence="2">Amidohydrolase family protein</fullName>
    </submittedName>
</protein>